<name>A0A916URW0_9HYPH</name>
<dbReference type="Pfam" id="PF09917">
    <property type="entry name" value="DUF2147"/>
    <property type="match status" value="1"/>
</dbReference>
<feature type="domain" description="DUF2147" evidence="3">
    <location>
        <begin position="33"/>
        <end position="140"/>
    </location>
</feature>
<accession>A0A916URW0</accession>
<feature type="chain" id="PRO_5037847604" description="DUF2147 domain-containing protein" evidence="2">
    <location>
        <begin position="29"/>
        <end position="202"/>
    </location>
</feature>
<organism evidence="4 5">
    <name type="scientific">Chelatococcus reniformis</name>
    <dbReference type="NCBI Taxonomy" id="1494448"/>
    <lineage>
        <taxon>Bacteria</taxon>
        <taxon>Pseudomonadati</taxon>
        <taxon>Pseudomonadota</taxon>
        <taxon>Alphaproteobacteria</taxon>
        <taxon>Hyphomicrobiales</taxon>
        <taxon>Chelatococcaceae</taxon>
        <taxon>Chelatococcus</taxon>
    </lineage>
</organism>
<evidence type="ECO:0000313" key="5">
    <source>
        <dbReference type="Proteomes" id="UP000637002"/>
    </source>
</evidence>
<feature type="signal peptide" evidence="2">
    <location>
        <begin position="1"/>
        <end position="28"/>
    </location>
</feature>
<dbReference type="PANTHER" id="PTHR36919:SF2">
    <property type="entry name" value="BLL6627 PROTEIN"/>
    <property type="match status" value="1"/>
</dbReference>
<evidence type="ECO:0000313" key="4">
    <source>
        <dbReference type="EMBL" id="GGC85302.1"/>
    </source>
</evidence>
<sequence length="202" mass="21148">MFLIRAGIRIVVVTICVGLLARAGPANAAEPAGEWLVESGDARIRIERCADEMWGLVSWEKEPGATDGNNPDPVRRTRPTLGMPVLLGLKQAAPNRWDGNIYNARDGKTYEANVSLAAADRLRVQGCVLGLLCGGETWTRVAVMPKPDAPGGKPASNRAGGGSPQAGGRPKSTPFENAQEVCKAAAAASGRPALAGEPSRAR</sequence>
<evidence type="ECO:0000259" key="3">
    <source>
        <dbReference type="Pfam" id="PF09917"/>
    </source>
</evidence>
<dbReference type="AlphaFoldDB" id="A0A916URW0"/>
<keyword evidence="2" id="KW-0732">Signal</keyword>
<dbReference type="PANTHER" id="PTHR36919">
    <property type="entry name" value="BLR1215 PROTEIN"/>
    <property type="match status" value="1"/>
</dbReference>
<dbReference type="RefSeq" id="WP_188611801.1">
    <property type="nucleotide sequence ID" value="NZ_BMGG01000009.1"/>
</dbReference>
<dbReference type="Gene3D" id="2.40.128.520">
    <property type="match status" value="1"/>
</dbReference>
<dbReference type="Proteomes" id="UP000637002">
    <property type="component" value="Unassembled WGS sequence"/>
</dbReference>
<gene>
    <name evidence="4" type="ORF">GCM10010994_48980</name>
</gene>
<reference evidence="4" key="2">
    <citation type="submission" date="2020-09" db="EMBL/GenBank/DDBJ databases">
        <authorList>
            <person name="Sun Q."/>
            <person name="Zhou Y."/>
        </authorList>
    </citation>
    <scope>NUCLEOTIDE SEQUENCE</scope>
    <source>
        <strain evidence="4">CGMCC 1.12919</strain>
    </source>
</reference>
<proteinExistence type="predicted"/>
<evidence type="ECO:0000256" key="2">
    <source>
        <dbReference type="SAM" id="SignalP"/>
    </source>
</evidence>
<reference evidence="4" key="1">
    <citation type="journal article" date="2014" name="Int. J. Syst. Evol. Microbiol.">
        <title>Complete genome sequence of Corynebacterium casei LMG S-19264T (=DSM 44701T), isolated from a smear-ripened cheese.</title>
        <authorList>
            <consortium name="US DOE Joint Genome Institute (JGI-PGF)"/>
            <person name="Walter F."/>
            <person name="Albersmeier A."/>
            <person name="Kalinowski J."/>
            <person name="Ruckert C."/>
        </authorList>
    </citation>
    <scope>NUCLEOTIDE SEQUENCE</scope>
    <source>
        <strain evidence="4">CGMCC 1.12919</strain>
    </source>
</reference>
<protein>
    <recommendedName>
        <fullName evidence="3">DUF2147 domain-containing protein</fullName>
    </recommendedName>
</protein>
<feature type="region of interest" description="Disordered" evidence="1">
    <location>
        <begin position="144"/>
        <end position="202"/>
    </location>
</feature>
<comment type="caution">
    <text evidence="4">The sequence shown here is derived from an EMBL/GenBank/DDBJ whole genome shotgun (WGS) entry which is preliminary data.</text>
</comment>
<dbReference type="EMBL" id="BMGG01000009">
    <property type="protein sequence ID" value="GGC85302.1"/>
    <property type="molecule type" value="Genomic_DNA"/>
</dbReference>
<feature type="compositionally biased region" description="Low complexity" evidence="1">
    <location>
        <begin position="184"/>
        <end position="195"/>
    </location>
</feature>
<keyword evidence="5" id="KW-1185">Reference proteome</keyword>
<dbReference type="InterPro" id="IPR019223">
    <property type="entry name" value="DUF2147"/>
</dbReference>
<evidence type="ECO:0000256" key="1">
    <source>
        <dbReference type="SAM" id="MobiDB-lite"/>
    </source>
</evidence>